<evidence type="ECO:0000256" key="1">
    <source>
        <dbReference type="SAM" id="MobiDB-lite"/>
    </source>
</evidence>
<evidence type="ECO:0000313" key="3">
    <source>
        <dbReference type="Proteomes" id="UP000624404"/>
    </source>
</evidence>
<protein>
    <submittedName>
        <fullName evidence="2">105527c4-88c2-4f03-bdbc-dfdd0c22be5a</fullName>
    </submittedName>
</protein>
<organism evidence="2 3">
    <name type="scientific">Sclerotinia trifoliorum</name>
    <dbReference type="NCBI Taxonomy" id="28548"/>
    <lineage>
        <taxon>Eukaryota</taxon>
        <taxon>Fungi</taxon>
        <taxon>Dikarya</taxon>
        <taxon>Ascomycota</taxon>
        <taxon>Pezizomycotina</taxon>
        <taxon>Leotiomycetes</taxon>
        <taxon>Helotiales</taxon>
        <taxon>Sclerotiniaceae</taxon>
        <taxon>Sclerotinia</taxon>
    </lineage>
</organism>
<sequence length="635" mass="70953">MALTHKQSEGRVCLASYSRFKSRAIANSKCRHMKELKQKALGQPRAIRRSKDAISRIEAVRAKRNPIWPGDRMLLAKLNNSTPDNVKNYCEEKARLEAKYASEAGGQALEDWEAAKRTRKRSHKYAGKMWAEYNRPGNKDVYLQKLENGLISLETGETINGDSSQQRGSALNPANGYIQSIPDIVHASKGTGQAGVEGTRGGAASNAYTMGHVMRNEADYHSRYDSIAGSSQYLIHKRGLFRCEDDVEHDFNQRLSPTNGSLKSFDSQMAYNFKKYPAFNDVGSGVSKPRPALLEYKGFDLQTMSQHGRPMPASMQPFSHETCTSTMLMGFQPSPVGPSSNMTDKLLRQGGWQYRQEGRPAAATFEEQDKRASHVGLPVQKDRYEYPEPSQTPFTAPSEKRKQGLLEEETVDVRPFKRQRQLEPQLRTEQQCVSEQRFQLESKYNGHDGEGCFDEELEPELEDRFNFSGVASGEHTWHKYDWHGGDAHRITALDAEHHSHSIPDQGKEIGTLNDNANPEGRLETGSVASTENLTLTNTNRLPSDKPENAIALPEDDKGDEAARVIQSTTGNRASIVGKQATCEADVLGYLHEMSSTKGYTNAWYCQGLARKSEPEIKSPWQSGHPFYGNLPSISD</sequence>
<keyword evidence="3" id="KW-1185">Reference proteome</keyword>
<feature type="region of interest" description="Disordered" evidence="1">
    <location>
        <begin position="537"/>
        <end position="559"/>
    </location>
</feature>
<gene>
    <name evidence="2" type="ORF">SCLTRI_LOCUS7872</name>
</gene>
<dbReference type="Proteomes" id="UP000624404">
    <property type="component" value="Unassembled WGS sequence"/>
</dbReference>
<comment type="caution">
    <text evidence="2">The sequence shown here is derived from an EMBL/GenBank/DDBJ whole genome shotgun (WGS) entry which is preliminary data.</text>
</comment>
<dbReference type="OrthoDB" id="3549727at2759"/>
<evidence type="ECO:0000313" key="2">
    <source>
        <dbReference type="EMBL" id="CAD6448080.1"/>
    </source>
</evidence>
<feature type="region of interest" description="Disordered" evidence="1">
    <location>
        <begin position="384"/>
        <end position="403"/>
    </location>
</feature>
<proteinExistence type="predicted"/>
<feature type="region of interest" description="Disordered" evidence="1">
    <location>
        <begin position="615"/>
        <end position="635"/>
    </location>
</feature>
<dbReference type="EMBL" id="CAJHIA010000030">
    <property type="protein sequence ID" value="CAD6448080.1"/>
    <property type="molecule type" value="Genomic_DNA"/>
</dbReference>
<accession>A0A8H2ZVR6</accession>
<dbReference type="AlphaFoldDB" id="A0A8H2ZVR6"/>
<reference evidence="2" key="1">
    <citation type="submission" date="2020-10" db="EMBL/GenBank/DDBJ databases">
        <authorList>
            <person name="Kusch S."/>
        </authorList>
    </citation>
    <scope>NUCLEOTIDE SEQUENCE</scope>
    <source>
        <strain evidence="2">SwB9</strain>
    </source>
</reference>
<name>A0A8H2ZVR6_9HELO</name>